<dbReference type="RefSeq" id="WP_146403345.1">
    <property type="nucleotide sequence ID" value="NZ_SJPQ01000005.1"/>
</dbReference>
<reference evidence="2 3" key="1">
    <citation type="submission" date="2019-02" db="EMBL/GenBank/DDBJ databases">
        <title>Deep-cultivation of Planctomycetes and their phenomic and genomic characterization uncovers novel biology.</title>
        <authorList>
            <person name="Wiegand S."/>
            <person name="Jogler M."/>
            <person name="Boedeker C."/>
            <person name="Pinto D."/>
            <person name="Vollmers J."/>
            <person name="Rivas-Marin E."/>
            <person name="Kohn T."/>
            <person name="Peeters S.H."/>
            <person name="Heuer A."/>
            <person name="Rast P."/>
            <person name="Oberbeckmann S."/>
            <person name="Bunk B."/>
            <person name="Jeske O."/>
            <person name="Meyerdierks A."/>
            <person name="Storesund J.E."/>
            <person name="Kallscheuer N."/>
            <person name="Luecker S."/>
            <person name="Lage O.M."/>
            <person name="Pohl T."/>
            <person name="Merkel B.J."/>
            <person name="Hornburger P."/>
            <person name="Mueller R.-W."/>
            <person name="Bruemmer F."/>
            <person name="Labrenz M."/>
            <person name="Spormann A.M."/>
            <person name="Op Den Camp H."/>
            <person name="Overmann J."/>
            <person name="Amann R."/>
            <person name="Jetten M.S.M."/>
            <person name="Mascher T."/>
            <person name="Medema M.H."/>
            <person name="Devos D.P."/>
            <person name="Kaster A.-K."/>
            <person name="Ovreas L."/>
            <person name="Rohde M."/>
            <person name="Galperin M.Y."/>
            <person name="Jogler C."/>
        </authorList>
    </citation>
    <scope>NUCLEOTIDE SEQUENCE [LARGE SCALE GENOMIC DNA]</scope>
    <source>
        <strain evidence="2 3">Mal64</strain>
    </source>
</reference>
<keyword evidence="3" id="KW-1185">Reference proteome</keyword>
<accession>A0A5C5ZGS5</accession>
<feature type="region of interest" description="Disordered" evidence="1">
    <location>
        <begin position="46"/>
        <end position="76"/>
    </location>
</feature>
<dbReference type="AlphaFoldDB" id="A0A5C5ZGS5"/>
<protein>
    <submittedName>
        <fullName evidence="2">Uncharacterized protein</fullName>
    </submittedName>
</protein>
<proteinExistence type="predicted"/>
<feature type="region of interest" description="Disordered" evidence="1">
    <location>
        <begin position="1"/>
        <end position="22"/>
    </location>
</feature>
<organism evidence="2 3">
    <name type="scientific">Pseudobythopirellula maris</name>
    <dbReference type="NCBI Taxonomy" id="2527991"/>
    <lineage>
        <taxon>Bacteria</taxon>
        <taxon>Pseudomonadati</taxon>
        <taxon>Planctomycetota</taxon>
        <taxon>Planctomycetia</taxon>
        <taxon>Pirellulales</taxon>
        <taxon>Lacipirellulaceae</taxon>
        <taxon>Pseudobythopirellula</taxon>
    </lineage>
</organism>
<gene>
    <name evidence="2" type="ORF">Mal64_38550</name>
</gene>
<evidence type="ECO:0000256" key="1">
    <source>
        <dbReference type="SAM" id="MobiDB-lite"/>
    </source>
</evidence>
<name>A0A5C5ZGS5_9BACT</name>
<evidence type="ECO:0000313" key="2">
    <source>
        <dbReference type="EMBL" id="TWT86315.1"/>
    </source>
</evidence>
<sequence>MRTSTQEISLRRSSRADAVRKAHRLVAQSTHEGHSPEALDEAFASETFAPSDAKPHAGLGALPELPAQASGPEDDTLEQIRAQLRAIDGQRAELDRLLSRYRRLNAPTGASRTAGASL</sequence>
<evidence type="ECO:0000313" key="3">
    <source>
        <dbReference type="Proteomes" id="UP000315440"/>
    </source>
</evidence>
<dbReference type="EMBL" id="SJPQ01000005">
    <property type="protein sequence ID" value="TWT86315.1"/>
    <property type="molecule type" value="Genomic_DNA"/>
</dbReference>
<dbReference type="Proteomes" id="UP000315440">
    <property type="component" value="Unassembled WGS sequence"/>
</dbReference>
<comment type="caution">
    <text evidence="2">The sequence shown here is derived from an EMBL/GenBank/DDBJ whole genome shotgun (WGS) entry which is preliminary data.</text>
</comment>